<protein>
    <submittedName>
        <fullName evidence="2">Uncharacterized protein</fullName>
    </submittedName>
</protein>
<name>A0A381N747_9ZZZZ</name>
<evidence type="ECO:0000313" key="2">
    <source>
        <dbReference type="EMBL" id="SUZ50432.1"/>
    </source>
</evidence>
<organism evidence="2">
    <name type="scientific">marine metagenome</name>
    <dbReference type="NCBI Taxonomy" id="408172"/>
    <lineage>
        <taxon>unclassified sequences</taxon>
        <taxon>metagenomes</taxon>
        <taxon>ecological metagenomes</taxon>
    </lineage>
</organism>
<dbReference type="PANTHER" id="PTHR47235">
    <property type="entry name" value="BLR6548 PROTEIN"/>
    <property type="match status" value="1"/>
</dbReference>
<dbReference type="Gene3D" id="3.40.50.2300">
    <property type="match status" value="2"/>
</dbReference>
<dbReference type="InterPro" id="IPR028082">
    <property type="entry name" value="Peripla_BP_I"/>
</dbReference>
<dbReference type="AlphaFoldDB" id="A0A381N747"/>
<dbReference type="EMBL" id="UINC01000169">
    <property type="protein sequence ID" value="SUZ50432.1"/>
    <property type="molecule type" value="Genomic_DNA"/>
</dbReference>
<sequence>APTTTTTTTTTTTPTTTTAAPTTTTTAAPTTTTTTTTTTTIVLTDSFRGVTAEAIEVGLTAINFEGLNRDFGLSLTYANYRPFFEALVADLNERGGIHGRRVNLTTRTYIPVGPVTADATCVELTEDDQVFVVLNGFSGPGAATVNECFTDIHATNLIGGAPAPEELERAQATWVTYNISFSRRGLAFINLLRDTGWLDDLGPYMLYGAHPDYQLVLDDMKAGLEAEGQSVPIVAVNEATGDETATIAYLEVLMEKARSEGVASFVLVGEGVYSAEYVIGLGDEFNLLVHNGDSIGAWPQEPPPGIEDAGLILTNRNFPSRDDPSWGRCLEIADAVAETEVRPPDDLVGDETNYWASMANGCQSMALFEMIATAAGPDLTNESFAAAAASLGSIELPGFTFASLGPGKSDARDSLTLTRWNNDFMGFEAISEPTDVSN</sequence>
<feature type="non-terminal residue" evidence="2">
    <location>
        <position position="1"/>
    </location>
</feature>
<dbReference type="SUPFAM" id="SSF53822">
    <property type="entry name" value="Periplasmic binding protein-like I"/>
    <property type="match status" value="1"/>
</dbReference>
<dbReference type="PANTHER" id="PTHR47235:SF1">
    <property type="entry name" value="BLR6548 PROTEIN"/>
    <property type="match status" value="1"/>
</dbReference>
<reference evidence="2" key="1">
    <citation type="submission" date="2018-05" db="EMBL/GenBank/DDBJ databases">
        <authorList>
            <person name="Lanie J.A."/>
            <person name="Ng W.-L."/>
            <person name="Kazmierczak K.M."/>
            <person name="Andrzejewski T.M."/>
            <person name="Davidsen T.M."/>
            <person name="Wayne K.J."/>
            <person name="Tettelin H."/>
            <person name="Glass J.I."/>
            <person name="Rusch D."/>
            <person name="Podicherti R."/>
            <person name="Tsui H.-C.T."/>
            <person name="Winkler M.E."/>
        </authorList>
    </citation>
    <scope>NUCLEOTIDE SEQUENCE</scope>
</reference>
<gene>
    <name evidence="2" type="ORF">METZ01_LOCUS3286</name>
</gene>
<feature type="region of interest" description="Disordered" evidence="1">
    <location>
        <begin position="1"/>
        <end position="34"/>
    </location>
</feature>
<proteinExistence type="predicted"/>
<accession>A0A381N747</accession>
<evidence type="ECO:0000256" key="1">
    <source>
        <dbReference type="SAM" id="MobiDB-lite"/>
    </source>
</evidence>